<dbReference type="Proteomes" id="UP000067626">
    <property type="component" value="Chromosome"/>
</dbReference>
<keyword evidence="3" id="KW-1185">Reference proteome</keyword>
<evidence type="ECO:0000313" key="2">
    <source>
        <dbReference type="EMBL" id="AKT40089.1"/>
    </source>
</evidence>
<dbReference type="Pfam" id="PF08241">
    <property type="entry name" value="Methyltransf_11"/>
    <property type="match status" value="1"/>
</dbReference>
<dbReference type="SUPFAM" id="SSF53335">
    <property type="entry name" value="S-adenosyl-L-methionine-dependent methyltransferases"/>
    <property type="match status" value="1"/>
</dbReference>
<dbReference type="KEGG" id="ccro:CMC5_042420"/>
<sequence>MVRIPCITTLWCSLVQRRSPFVSRTTSAPPADLNSTVIRSALFALHHRTVSVPRAERVATALANTIGHAGSLLDIGAGDGVIARDLAQRVGAQRVAGVDVKLRPDPCIDVVHYDGEQLPFPDGAFEIVVLSDVLHHCARPAVVLSEALRVATRAVAIKDHFRFGPLSDKILLAMDVAGNAAPGVLVRGTYFSPADFVALVEEAGGRVADLTWPLRIHDLPFRLITWDRLQFAARIEHAREDAPLTPETS</sequence>
<dbReference type="PANTHER" id="PTHR43591:SF110">
    <property type="entry name" value="RHODANESE DOMAIN-CONTAINING PROTEIN"/>
    <property type="match status" value="1"/>
</dbReference>
<dbReference type="GO" id="GO:0008757">
    <property type="term" value="F:S-adenosylmethionine-dependent methyltransferase activity"/>
    <property type="evidence" value="ECO:0007669"/>
    <property type="project" value="InterPro"/>
</dbReference>
<name>A0A0K1EGX3_CHOCO</name>
<dbReference type="InterPro" id="IPR013216">
    <property type="entry name" value="Methyltransf_11"/>
</dbReference>
<dbReference type="AlphaFoldDB" id="A0A0K1EGX3"/>
<organism evidence="2 3">
    <name type="scientific">Chondromyces crocatus</name>
    <dbReference type="NCBI Taxonomy" id="52"/>
    <lineage>
        <taxon>Bacteria</taxon>
        <taxon>Pseudomonadati</taxon>
        <taxon>Myxococcota</taxon>
        <taxon>Polyangia</taxon>
        <taxon>Polyangiales</taxon>
        <taxon>Polyangiaceae</taxon>
        <taxon>Chondromyces</taxon>
    </lineage>
</organism>
<accession>A0A0K1EGX3</accession>
<dbReference type="STRING" id="52.CMC5_042420"/>
<protein>
    <recommendedName>
        <fullName evidence="1">Methyltransferase type 11 domain-containing protein</fullName>
    </recommendedName>
</protein>
<dbReference type="InterPro" id="IPR029063">
    <property type="entry name" value="SAM-dependent_MTases_sf"/>
</dbReference>
<dbReference type="OrthoDB" id="8769632at2"/>
<feature type="domain" description="Methyltransferase type 11" evidence="1">
    <location>
        <begin position="73"/>
        <end position="151"/>
    </location>
</feature>
<reference evidence="2 3" key="1">
    <citation type="submission" date="2015-07" db="EMBL/GenBank/DDBJ databases">
        <title>Genome analysis of myxobacterium Chondromyces crocatus Cm c5 reveals a high potential for natural compound synthesis and the genetic basis for the loss of fruiting body formation.</title>
        <authorList>
            <person name="Zaburannyi N."/>
            <person name="Bunk B."/>
            <person name="Maier J."/>
            <person name="Overmann J."/>
            <person name="Mueller R."/>
        </authorList>
    </citation>
    <scope>NUCLEOTIDE SEQUENCE [LARGE SCALE GENOMIC DNA]</scope>
    <source>
        <strain evidence="2 3">Cm c5</strain>
    </source>
</reference>
<evidence type="ECO:0000313" key="3">
    <source>
        <dbReference type="Proteomes" id="UP000067626"/>
    </source>
</evidence>
<gene>
    <name evidence="2" type="ORF">CMC5_042420</name>
</gene>
<dbReference type="CDD" id="cd02440">
    <property type="entry name" value="AdoMet_MTases"/>
    <property type="match status" value="1"/>
</dbReference>
<dbReference type="Gene3D" id="3.40.50.150">
    <property type="entry name" value="Vaccinia Virus protein VP39"/>
    <property type="match status" value="1"/>
</dbReference>
<evidence type="ECO:0000259" key="1">
    <source>
        <dbReference type="Pfam" id="PF08241"/>
    </source>
</evidence>
<proteinExistence type="predicted"/>
<dbReference type="PANTHER" id="PTHR43591">
    <property type="entry name" value="METHYLTRANSFERASE"/>
    <property type="match status" value="1"/>
</dbReference>
<dbReference type="EMBL" id="CP012159">
    <property type="protein sequence ID" value="AKT40089.1"/>
    <property type="molecule type" value="Genomic_DNA"/>
</dbReference>